<name>A0A4Y2AG76_ARAVE</name>
<organism evidence="2 3">
    <name type="scientific">Araneus ventricosus</name>
    <name type="common">Orbweaver spider</name>
    <name type="synonym">Epeira ventricosa</name>
    <dbReference type="NCBI Taxonomy" id="182803"/>
    <lineage>
        <taxon>Eukaryota</taxon>
        <taxon>Metazoa</taxon>
        <taxon>Ecdysozoa</taxon>
        <taxon>Arthropoda</taxon>
        <taxon>Chelicerata</taxon>
        <taxon>Arachnida</taxon>
        <taxon>Araneae</taxon>
        <taxon>Araneomorphae</taxon>
        <taxon>Entelegynae</taxon>
        <taxon>Araneoidea</taxon>
        <taxon>Araneidae</taxon>
        <taxon>Araneus</taxon>
    </lineage>
</organism>
<feature type="region of interest" description="Disordered" evidence="1">
    <location>
        <begin position="61"/>
        <end position="86"/>
    </location>
</feature>
<sequence length="86" mass="9918">MSVVWYVIVRYYGLGFMTGRFQFRNRFYQRSAVYPDLVSGLIWHRGLNVLLMVSNFGPKAQVWSSSSDLGSKRRGSYQNSSRVASK</sequence>
<evidence type="ECO:0000313" key="3">
    <source>
        <dbReference type="Proteomes" id="UP000499080"/>
    </source>
</evidence>
<comment type="caution">
    <text evidence="2">The sequence shown here is derived from an EMBL/GenBank/DDBJ whole genome shotgun (WGS) entry which is preliminary data.</text>
</comment>
<gene>
    <name evidence="2" type="ORF">AVEN_42798_1</name>
</gene>
<dbReference type="Proteomes" id="UP000499080">
    <property type="component" value="Unassembled WGS sequence"/>
</dbReference>
<feature type="compositionally biased region" description="Polar residues" evidence="1">
    <location>
        <begin position="76"/>
        <end position="86"/>
    </location>
</feature>
<protein>
    <submittedName>
        <fullName evidence="2">Uncharacterized protein</fullName>
    </submittedName>
</protein>
<evidence type="ECO:0000313" key="2">
    <source>
        <dbReference type="EMBL" id="GBL78246.1"/>
    </source>
</evidence>
<reference evidence="2 3" key="1">
    <citation type="journal article" date="2019" name="Sci. Rep.">
        <title>Orb-weaving spider Araneus ventricosus genome elucidates the spidroin gene catalogue.</title>
        <authorList>
            <person name="Kono N."/>
            <person name="Nakamura H."/>
            <person name="Ohtoshi R."/>
            <person name="Moran D.A.P."/>
            <person name="Shinohara A."/>
            <person name="Yoshida Y."/>
            <person name="Fujiwara M."/>
            <person name="Mori M."/>
            <person name="Tomita M."/>
            <person name="Arakawa K."/>
        </authorList>
    </citation>
    <scope>NUCLEOTIDE SEQUENCE [LARGE SCALE GENOMIC DNA]</scope>
</reference>
<accession>A0A4Y2AG76</accession>
<dbReference type="AlphaFoldDB" id="A0A4Y2AG76"/>
<proteinExistence type="predicted"/>
<dbReference type="EMBL" id="BGPR01000015">
    <property type="protein sequence ID" value="GBL78246.1"/>
    <property type="molecule type" value="Genomic_DNA"/>
</dbReference>
<evidence type="ECO:0000256" key="1">
    <source>
        <dbReference type="SAM" id="MobiDB-lite"/>
    </source>
</evidence>
<keyword evidence="3" id="KW-1185">Reference proteome</keyword>